<organism evidence="1 2">
    <name type="scientific">Extremus antarcticus</name>
    <dbReference type="NCBI Taxonomy" id="702011"/>
    <lineage>
        <taxon>Eukaryota</taxon>
        <taxon>Fungi</taxon>
        <taxon>Dikarya</taxon>
        <taxon>Ascomycota</taxon>
        <taxon>Pezizomycotina</taxon>
        <taxon>Dothideomycetes</taxon>
        <taxon>Dothideomycetidae</taxon>
        <taxon>Mycosphaerellales</taxon>
        <taxon>Extremaceae</taxon>
        <taxon>Extremus</taxon>
    </lineage>
</organism>
<name>A0AAJ0D9J0_9PEZI</name>
<gene>
    <name evidence="1" type="ORF">LTR09_012648</name>
</gene>
<dbReference type="Proteomes" id="UP001271007">
    <property type="component" value="Unassembled WGS sequence"/>
</dbReference>
<dbReference type="EMBL" id="JAWDJX010000148">
    <property type="protein sequence ID" value="KAK3045816.1"/>
    <property type="molecule type" value="Genomic_DNA"/>
</dbReference>
<evidence type="ECO:0000313" key="1">
    <source>
        <dbReference type="EMBL" id="KAK3045816.1"/>
    </source>
</evidence>
<sequence length="108" mass="12422">MRGVSADVLECYEQMERRLSARVDSVWVPDDIKEDTLAAIGQPFFSPYVIQQHDAATDTEMKLRLKVVKVLRIHLLRTVSVPSMIELLYESVGEEEVDGVLERVDFWL</sequence>
<reference evidence="1" key="1">
    <citation type="submission" date="2023-04" db="EMBL/GenBank/DDBJ databases">
        <title>Black Yeasts Isolated from many extreme environments.</title>
        <authorList>
            <person name="Coleine C."/>
            <person name="Stajich J.E."/>
            <person name="Selbmann L."/>
        </authorList>
    </citation>
    <scope>NUCLEOTIDE SEQUENCE</scope>
    <source>
        <strain evidence="1">CCFEE 5312</strain>
    </source>
</reference>
<protein>
    <submittedName>
        <fullName evidence="1">Uncharacterized protein</fullName>
    </submittedName>
</protein>
<proteinExistence type="predicted"/>
<evidence type="ECO:0000313" key="2">
    <source>
        <dbReference type="Proteomes" id="UP001271007"/>
    </source>
</evidence>
<comment type="caution">
    <text evidence="1">The sequence shown here is derived from an EMBL/GenBank/DDBJ whole genome shotgun (WGS) entry which is preliminary data.</text>
</comment>
<dbReference type="AlphaFoldDB" id="A0AAJ0D9J0"/>
<accession>A0AAJ0D9J0</accession>
<keyword evidence="2" id="KW-1185">Reference proteome</keyword>